<accession>A0A409XVB7</accession>
<proteinExistence type="predicted"/>
<keyword evidence="2" id="KW-1185">Reference proteome</keyword>
<dbReference type="AlphaFoldDB" id="A0A409XVB7"/>
<dbReference type="Proteomes" id="UP000283269">
    <property type="component" value="Unassembled WGS sequence"/>
</dbReference>
<protein>
    <submittedName>
        <fullName evidence="1">Uncharacterized protein</fullName>
    </submittedName>
</protein>
<gene>
    <name evidence="1" type="ORF">CVT25_009591</name>
</gene>
<organism evidence="1 2">
    <name type="scientific">Psilocybe cyanescens</name>
    <dbReference type="NCBI Taxonomy" id="93625"/>
    <lineage>
        <taxon>Eukaryota</taxon>
        <taxon>Fungi</taxon>
        <taxon>Dikarya</taxon>
        <taxon>Basidiomycota</taxon>
        <taxon>Agaricomycotina</taxon>
        <taxon>Agaricomycetes</taxon>
        <taxon>Agaricomycetidae</taxon>
        <taxon>Agaricales</taxon>
        <taxon>Agaricineae</taxon>
        <taxon>Strophariaceae</taxon>
        <taxon>Psilocybe</taxon>
    </lineage>
</organism>
<sequence length="108" mass="12911">MYYTNYHFRTFVEDAGKGAFVDAEFHPIQWYRFNTGEAFYAYSWAIRMLPLLFRQSDFSEELSAYASQVRIRRNHNYLYFGYPSLEHEQRSARTVVKAYVRRAEDGPA</sequence>
<dbReference type="InParanoid" id="A0A409XVB7"/>
<dbReference type="EMBL" id="NHYD01000273">
    <property type="protein sequence ID" value="PPQ94680.1"/>
    <property type="molecule type" value="Genomic_DNA"/>
</dbReference>
<evidence type="ECO:0000313" key="1">
    <source>
        <dbReference type="EMBL" id="PPQ94680.1"/>
    </source>
</evidence>
<evidence type="ECO:0000313" key="2">
    <source>
        <dbReference type="Proteomes" id="UP000283269"/>
    </source>
</evidence>
<reference evidence="1 2" key="1">
    <citation type="journal article" date="2018" name="Evol. Lett.">
        <title>Horizontal gene cluster transfer increased hallucinogenic mushroom diversity.</title>
        <authorList>
            <person name="Reynolds H.T."/>
            <person name="Vijayakumar V."/>
            <person name="Gluck-Thaler E."/>
            <person name="Korotkin H.B."/>
            <person name="Matheny P.B."/>
            <person name="Slot J.C."/>
        </authorList>
    </citation>
    <scope>NUCLEOTIDE SEQUENCE [LARGE SCALE GENOMIC DNA]</scope>
    <source>
        <strain evidence="1 2">2631</strain>
    </source>
</reference>
<name>A0A409XVB7_PSICY</name>
<comment type="caution">
    <text evidence="1">The sequence shown here is derived from an EMBL/GenBank/DDBJ whole genome shotgun (WGS) entry which is preliminary data.</text>
</comment>